<evidence type="ECO:0000313" key="2">
    <source>
        <dbReference type="Proteomes" id="UP000228987"/>
    </source>
</evidence>
<protein>
    <submittedName>
        <fullName evidence="1">Uncharacterized protein</fullName>
    </submittedName>
</protein>
<accession>A0A2A5C6J8</accession>
<gene>
    <name evidence="1" type="ORF">COA71_14705</name>
</gene>
<dbReference type="Proteomes" id="UP000228987">
    <property type="component" value="Unassembled WGS sequence"/>
</dbReference>
<name>A0A2A5C6J8_9GAMM</name>
<dbReference type="EMBL" id="NVWI01000021">
    <property type="protein sequence ID" value="PCJ38996.1"/>
    <property type="molecule type" value="Genomic_DNA"/>
</dbReference>
<proteinExistence type="predicted"/>
<evidence type="ECO:0000313" key="1">
    <source>
        <dbReference type="EMBL" id="PCJ38996.1"/>
    </source>
</evidence>
<comment type="caution">
    <text evidence="1">The sequence shown here is derived from an EMBL/GenBank/DDBJ whole genome shotgun (WGS) entry which is preliminary data.</text>
</comment>
<organism evidence="1 2">
    <name type="scientific">SAR86 cluster bacterium</name>
    <dbReference type="NCBI Taxonomy" id="2030880"/>
    <lineage>
        <taxon>Bacteria</taxon>
        <taxon>Pseudomonadati</taxon>
        <taxon>Pseudomonadota</taxon>
        <taxon>Gammaproteobacteria</taxon>
        <taxon>SAR86 cluster</taxon>
    </lineage>
</organism>
<dbReference type="AlphaFoldDB" id="A0A2A5C6J8"/>
<sequence length="109" mass="12743">MTRKEMKEQRVFVLKIKLNMTWKQVTKIADIGVKKFDGHYMSTKLSIKSISKLLDTMECLIPIQEAFDDGVKCFFVKNKKESEAARKIMKKKSLHAFVDEIHGDYLVSW</sequence>
<reference evidence="2" key="1">
    <citation type="submission" date="2017-08" db="EMBL/GenBank/DDBJ databases">
        <title>A dynamic microbial community with high functional redundancy inhabits the cold, oxic subseafloor aquifer.</title>
        <authorList>
            <person name="Tully B.J."/>
            <person name="Wheat C.G."/>
            <person name="Glazer B.T."/>
            <person name="Huber J.A."/>
        </authorList>
    </citation>
    <scope>NUCLEOTIDE SEQUENCE [LARGE SCALE GENOMIC DNA]</scope>
</reference>